<sequence length="860" mass="95614">MNSLFRSGIVMLVLLFQYQNLSAKFNRKNEPDSVYLFSYGNNGLSFAWSLDKKNWTPIGEGYTYIKSDYGRWGTEKKMISPYLIHGRNGIWECVWQLNEHTLQFAHAGSADLVNWGPQAYPYFKQGRNILKPVISYHQASDNYTIVYTDAAGKYYSTITKDFNHYTPAVSVPASAYHNLSRTIMLPGSTTGQMHRVSWAVLDKLSQTYELSRFKGKQNDERAADDQLRFSGLKNIKASMVLQPEKSKQISNMLTGVFFEDINYAADGGLYAELIQNRDFEYMPGDKQFRDAAWNSRHSWDLKGEGTVFSIDSISPVNANTPHFAVLDVKIPGAALSNRGYEGISVKKGGGYDFSAFIKAFQGGKGRIEVRLVSAHSGILARTTIDIPSSWTQVKASLVPSDEATDVRLELAPLNSGRTGLDLVSLFPRETFMGRKNGLRTDLAQAIADIHPRFIRFPGGCVAHGDGLDNIYQWKESIGPLAGRKGARNLWGYHQSKGLGYFEYFQFCEDIGAAPVPVVAAGVPCQNSGTGGGGQQGGIPMDKMGAYIQDIIDLVEYANGDVSTVWGKKRAEAGHPRSFNLKYIGIGNEDQITEVFRERFAMIYKALRKAHPEITIIGTAGPFFEGTDYREGWKIAAALDVPVLDEHYYQSPGWFINNQDFYDRYDRGKARVYLGEYAASLPGGNKTNWETSLAEALYMTTLERNGDVVSMASYAPLLAKEGHTQWNPDLMYFDNNEVKFTTGYYVQQLYGQNAGDTYIPASITLSEQQEDVRKRIAWSVVKDSGSGDLMIKLVNLLPVKAAITINTGQLKTGSASAVQTTLWGKPADKTVDKKVTEVQFSNQTPVDLPAYSFTVLKLKGS</sequence>
<evidence type="ECO:0000256" key="5">
    <source>
        <dbReference type="ARBA" id="ARBA00022801"/>
    </source>
</evidence>
<dbReference type="Pfam" id="PF22848">
    <property type="entry name" value="ASD1_dom"/>
    <property type="match status" value="1"/>
</dbReference>
<evidence type="ECO:0000256" key="1">
    <source>
        <dbReference type="ARBA" id="ARBA00001462"/>
    </source>
</evidence>
<evidence type="ECO:0000256" key="4">
    <source>
        <dbReference type="ARBA" id="ARBA00022729"/>
    </source>
</evidence>
<comment type="similarity">
    <text evidence="2">Belongs to the glycosyl hydrolase 51 family.</text>
</comment>
<dbReference type="InterPro" id="IPR055235">
    <property type="entry name" value="ASD1_cat"/>
</dbReference>
<protein>
    <recommendedName>
        <fullName evidence="3">non-reducing end alpha-L-arabinofuranosidase</fullName>
        <ecNumber evidence="3">3.2.1.55</ecNumber>
    </recommendedName>
</protein>
<keyword evidence="4" id="KW-0732">Signal</keyword>
<evidence type="ECO:0000313" key="8">
    <source>
        <dbReference type="Proteomes" id="UP000320300"/>
    </source>
</evidence>
<dbReference type="GO" id="GO:0046373">
    <property type="term" value="P:L-arabinose metabolic process"/>
    <property type="evidence" value="ECO:0007669"/>
    <property type="project" value="InterPro"/>
</dbReference>
<dbReference type="Proteomes" id="UP000320300">
    <property type="component" value="Unassembled WGS sequence"/>
</dbReference>
<evidence type="ECO:0000313" key="7">
    <source>
        <dbReference type="EMBL" id="SMO79401.1"/>
    </source>
</evidence>
<dbReference type="Gene3D" id="3.20.20.80">
    <property type="entry name" value="Glycosidases"/>
    <property type="match status" value="1"/>
</dbReference>
<keyword evidence="8" id="KW-1185">Reference proteome</keyword>
<name>A0A521E7L4_9SPHI</name>
<dbReference type="InterPro" id="IPR055133">
    <property type="entry name" value="BT_3657-like_N"/>
</dbReference>
<comment type="catalytic activity">
    <reaction evidence="1">
        <text>Hydrolysis of terminal non-reducing alpha-L-arabinofuranoside residues in alpha-L-arabinosides.</text>
        <dbReference type="EC" id="3.2.1.55"/>
    </reaction>
</comment>
<dbReference type="GO" id="GO:0046556">
    <property type="term" value="F:alpha-L-arabinofuranosidase activity"/>
    <property type="evidence" value="ECO:0007669"/>
    <property type="project" value="UniProtKB-EC"/>
</dbReference>
<dbReference type="InterPro" id="IPR017853">
    <property type="entry name" value="GH"/>
</dbReference>
<evidence type="ECO:0000259" key="6">
    <source>
        <dbReference type="SMART" id="SM00813"/>
    </source>
</evidence>
<dbReference type="SMART" id="SM00813">
    <property type="entry name" value="Alpha-L-AF_C"/>
    <property type="match status" value="1"/>
</dbReference>
<dbReference type="InterPro" id="IPR010720">
    <property type="entry name" value="Alpha-L-AF_C"/>
</dbReference>
<dbReference type="SUPFAM" id="SSF51445">
    <property type="entry name" value="(Trans)glycosidases"/>
    <property type="match status" value="1"/>
</dbReference>
<dbReference type="InterPro" id="IPR023296">
    <property type="entry name" value="Glyco_hydro_beta-prop_sf"/>
</dbReference>
<dbReference type="EC" id="3.2.1.55" evidence="3"/>
<dbReference type="PANTHER" id="PTHR31776:SF26">
    <property type="entry name" value="SECRETED ARABINOSIDASE"/>
    <property type="match status" value="1"/>
</dbReference>
<dbReference type="InterPro" id="IPR051563">
    <property type="entry name" value="Glycosyl_Hydrolase_51"/>
</dbReference>
<dbReference type="RefSeq" id="WP_246101528.1">
    <property type="nucleotide sequence ID" value="NZ_CBCSJO010000007.1"/>
</dbReference>
<reference evidence="7 8" key="1">
    <citation type="submission" date="2017-05" db="EMBL/GenBank/DDBJ databases">
        <authorList>
            <person name="Varghese N."/>
            <person name="Submissions S."/>
        </authorList>
    </citation>
    <scope>NUCLEOTIDE SEQUENCE [LARGE SCALE GENOMIC DNA]</scope>
    <source>
        <strain evidence="7 8">DSM 19036</strain>
    </source>
</reference>
<dbReference type="Gene3D" id="2.60.120.260">
    <property type="entry name" value="Galactose-binding domain-like"/>
    <property type="match status" value="1"/>
</dbReference>
<organism evidence="7 8">
    <name type="scientific">Pedobacter westerhofensis</name>
    <dbReference type="NCBI Taxonomy" id="425512"/>
    <lineage>
        <taxon>Bacteria</taxon>
        <taxon>Pseudomonadati</taxon>
        <taxon>Bacteroidota</taxon>
        <taxon>Sphingobacteriia</taxon>
        <taxon>Sphingobacteriales</taxon>
        <taxon>Sphingobacteriaceae</taxon>
        <taxon>Pedobacter</taxon>
    </lineage>
</organism>
<dbReference type="AlphaFoldDB" id="A0A521E7L4"/>
<accession>A0A521E7L4</accession>
<dbReference type="PANTHER" id="PTHR31776">
    <property type="entry name" value="ALPHA-L-ARABINOFURANOSIDASE 1"/>
    <property type="match status" value="1"/>
</dbReference>
<gene>
    <name evidence="7" type="ORF">SAMN06265348_10772</name>
</gene>
<dbReference type="Pfam" id="PF06964">
    <property type="entry name" value="Alpha-L-AF_C"/>
    <property type="match status" value="1"/>
</dbReference>
<evidence type="ECO:0000256" key="2">
    <source>
        <dbReference type="ARBA" id="ARBA00007186"/>
    </source>
</evidence>
<keyword evidence="5" id="KW-0378">Hydrolase</keyword>
<evidence type="ECO:0000256" key="3">
    <source>
        <dbReference type="ARBA" id="ARBA00012670"/>
    </source>
</evidence>
<feature type="domain" description="Alpha-L-arabinofuranosidase C-terminal" evidence="6">
    <location>
        <begin position="674"/>
        <end position="851"/>
    </location>
</feature>
<dbReference type="SUPFAM" id="SSF75005">
    <property type="entry name" value="Arabinanase/levansucrase/invertase"/>
    <property type="match status" value="1"/>
</dbReference>
<dbReference type="EMBL" id="FXTN01000007">
    <property type="protein sequence ID" value="SMO79401.1"/>
    <property type="molecule type" value="Genomic_DNA"/>
</dbReference>
<dbReference type="Pfam" id="PF22847">
    <property type="entry name" value="BT_3657-like_N"/>
    <property type="match status" value="1"/>
</dbReference>
<proteinExistence type="inferred from homology"/>